<keyword evidence="6" id="KW-0175">Coiled coil</keyword>
<dbReference type="Pfam" id="PF02706">
    <property type="entry name" value="Wzz"/>
    <property type="match status" value="1"/>
</dbReference>
<dbReference type="GO" id="GO:0005886">
    <property type="term" value="C:plasma membrane"/>
    <property type="evidence" value="ECO:0007669"/>
    <property type="project" value="UniProtKB-SubCell"/>
</dbReference>
<feature type="coiled-coil region" evidence="6">
    <location>
        <begin position="169"/>
        <end position="238"/>
    </location>
</feature>
<evidence type="ECO:0000313" key="10">
    <source>
        <dbReference type="Proteomes" id="UP000265509"/>
    </source>
</evidence>
<evidence type="ECO:0000256" key="7">
    <source>
        <dbReference type="SAM" id="Phobius"/>
    </source>
</evidence>
<dbReference type="GO" id="GO:0004713">
    <property type="term" value="F:protein tyrosine kinase activity"/>
    <property type="evidence" value="ECO:0007669"/>
    <property type="project" value="TreeGrafter"/>
</dbReference>
<dbReference type="PANTHER" id="PTHR32309:SF13">
    <property type="entry name" value="FERRIC ENTEROBACTIN TRANSPORT PROTEIN FEPE"/>
    <property type="match status" value="1"/>
</dbReference>
<sequence>MQELLAQVFTYVWAAWRHRWLALAVTWVVAIGGWLFVWQLPEAYVATARVYVDTNSILRPLLRGLTVQPDIQQRVSMMSQTLLSRPNLEKLMRMTDLDLEANTEAQKNDILADLSEAITLTGDRRNPSLYSISVEDEDRNTARRIAQALITVFIESSLGSKRAESSGAQSFLEEQIAEYEERLVAAENRLARFKQENVDVLQGRGDFYATLQAAREDLSAARLMLSEMENRRSELARQLEEEDPVLMPSEVTGDFGSMSPLDTRIENLRTSLDELSIRYTDKHPEVRQLTEMIEHLEERRDEEFTRVSTDPAMTNSPVYQGMRSMLTATEANVAELQVRVAEYEQRVANLESKVNHVPEIEARLKQLDRDYNVLLGQQQQLLQRRESARMSEDVEQNASDVTFRVIDPPFVPQTPSEPNKTLLNAGVLLLSLGAGAGVALLISMLNPVIIDGRMLTDVTGLPLLGTVTMNLLPEQKRKETLGLLTFSALAGFLLVVYVGMSLVQGGVPAS</sequence>
<feature type="transmembrane region" description="Helical" evidence="7">
    <location>
        <begin position="20"/>
        <end position="40"/>
    </location>
</feature>
<dbReference type="PANTHER" id="PTHR32309">
    <property type="entry name" value="TYROSINE-PROTEIN KINASE"/>
    <property type="match status" value="1"/>
</dbReference>
<evidence type="ECO:0000256" key="5">
    <source>
        <dbReference type="ARBA" id="ARBA00023136"/>
    </source>
</evidence>
<keyword evidence="2" id="KW-1003">Cell membrane</keyword>
<dbReference type="EMBL" id="QRAN01000020">
    <property type="protein sequence ID" value="RLQ20749.1"/>
    <property type="molecule type" value="Genomic_DNA"/>
</dbReference>
<protein>
    <submittedName>
        <fullName evidence="9">Chain length-determining protein</fullName>
    </submittedName>
</protein>
<feature type="domain" description="Polysaccharide chain length determinant N-terminal" evidence="8">
    <location>
        <begin position="16"/>
        <end position="93"/>
    </location>
</feature>
<name>A0A3L7DW16_9GAMM</name>
<evidence type="ECO:0000256" key="6">
    <source>
        <dbReference type="SAM" id="Coils"/>
    </source>
</evidence>
<evidence type="ECO:0000259" key="8">
    <source>
        <dbReference type="Pfam" id="PF02706"/>
    </source>
</evidence>
<keyword evidence="10" id="KW-1185">Reference proteome</keyword>
<gene>
    <name evidence="9" type="ORF">DWB85_15975</name>
</gene>
<feature type="transmembrane region" description="Helical" evidence="7">
    <location>
        <begin position="422"/>
        <end position="445"/>
    </location>
</feature>
<feature type="coiled-coil region" evidence="6">
    <location>
        <begin position="286"/>
        <end position="353"/>
    </location>
</feature>
<reference evidence="9 10" key="1">
    <citation type="submission" date="2018-07" db="EMBL/GenBank/DDBJ databases">
        <title>Halioglobus sp. genome submission.</title>
        <authorList>
            <person name="Ye M.-Q."/>
            <person name="Du Z.-J."/>
        </authorList>
    </citation>
    <scope>NUCLEOTIDE SEQUENCE [LARGE SCALE GENOMIC DNA]</scope>
    <source>
        <strain evidence="9 10">U0301</strain>
    </source>
</reference>
<evidence type="ECO:0000256" key="2">
    <source>
        <dbReference type="ARBA" id="ARBA00022475"/>
    </source>
</evidence>
<evidence type="ECO:0000256" key="1">
    <source>
        <dbReference type="ARBA" id="ARBA00004651"/>
    </source>
</evidence>
<proteinExistence type="predicted"/>
<feature type="transmembrane region" description="Helical" evidence="7">
    <location>
        <begin position="481"/>
        <end position="500"/>
    </location>
</feature>
<dbReference type="OrthoDB" id="9795292at2"/>
<organism evidence="9 10">
    <name type="scientific">Seongchinamella sediminis</name>
    <dbReference type="NCBI Taxonomy" id="2283635"/>
    <lineage>
        <taxon>Bacteria</taxon>
        <taxon>Pseudomonadati</taxon>
        <taxon>Pseudomonadota</taxon>
        <taxon>Gammaproteobacteria</taxon>
        <taxon>Cellvibrionales</taxon>
        <taxon>Halieaceae</taxon>
        <taxon>Seongchinamella</taxon>
    </lineage>
</organism>
<dbReference type="Gene3D" id="1.10.287.1490">
    <property type="match status" value="1"/>
</dbReference>
<dbReference type="RefSeq" id="WP_117956545.1">
    <property type="nucleotide sequence ID" value="NZ_QRAN01000020.1"/>
</dbReference>
<dbReference type="InterPro" id="IPR050445">
    <property type="entry name" value="Bact_polysacc_biosynth/exp"/>
</dbReference>
<comment type="caution">
    <text evidence="9">The sequence shown here is derived from an EMBL/GenBank/DDBJ whole genome shotgun (WGS) entry which is preliminary data.</text>
</comment>
<keyword evidence="3 7" id="KW-0812">Transmembrane</keyword>
<keyword evidence="4 7" id="KW-1133">Transmembrane helix</keyword>
<comment type="subcellular location">
    <subcellularLocation>
        <location evidence="1">Cell membrane</location>
        <topology evidence="1">Multi-pass membrane protein</topology>
    </subcellularLocation>
</comment>
<dbReference type="AlphaFoldDB" id="A0A3L7DW16"/>
<dbReference type="NCBIfam" id="TIGR03007">
    <property type="entry name" value="pepcterm_ChnLen"/>
    <property type="match status" value="1"/>
</dbReference>
<evidence type="ECO:0000256" key="3">
    <source>
        <dbReference type="ARBA" id="ARBA00022692"/>
    </source>
</evidence>
<dbReference type="Proteomes" id="UP000265509">
    <property type="component" value="Unassembled WGS sequence"/>
</dbReference>
<evidence type="ECO:0000313" key="9">
    <source>
        <dbReference type="EMBL" id="RLQ20749.1"/>
    </source>
</evidence>
<dbReference type="InterPro" id="IPR003856">
    <property type="entry name" value="LPS_length_determ_N"/>
</dbReference>
<keyword evidence="5 7" id="KW-0472">Membrane</keyword>
<evidence type="ECO:0000256" key="4">
    <source>
        <dbReference type="ARBA" id="ARBA00022989"/>
    </source>
</evidence>
<dbReference type="InterPro" id="IPR014345">
    <property type="entry name" value="XrtA_polysacc_chain"/>
</dbReference>
<accession>A0A3L7DW16</accession>